<dbReference type="EC" id="3.5.2.7" evidence="2 8"/>
<evidence type="ECO:0000256" key="6">
    <source>
        <dbReference type="ARBA" id="ARBA00022833"/>
    </source>
</evidence>
<evidence type="ECO:0000259" key="9">
    <source>
        <dbReference type="Pfam" id="PF01979"/>
    </source>
</evidence>
<sequence length="407" mass="44636">MKLIGPFRQVVTLANLPLRGKLSDEQLEIIPDGGILIDNNKIKKVGNFDTLKSENQNIEIETVEGEQIVLPAFVDSHTHICFGGNRANDFAMRNAGKTYLEIAESGGGIWSSVQHTRNASEEELLKTLLQRIDFLISLGITTIEVKSGYGLDVENELKMLRIIKKAQEKTKATLVSTCLSAHLKPRDFEGSNEDYLHYIVNEILLKVKEEDLAKRVDIFIEKSAFQPEESKHFLLKAKELGFEITVHADQFTPGSSRIAVEVGAKSADHLEATVDDDIEFLAKSDTVATALPGASLGLGEKFTPARKLLDAGAIVAIASDWNPGSAPMGNLITQASILATFEKLTTAEVLAGITFRSAFALGLEDRGRLTEGQKADFVTFKTNNFQNVLYNQGSLKADKVYIDGKLL</sequence>
<dbReference type="Gene3D" id="2.30.40.10">
    <property type="entry name" value="Urease, subunit C, domain 1"/>
    <property type="match status" value="1"/>
</dbReference>
<dbReference type="SUPFAM" id="SSF51338">
    <property type="entry name" value="Composite domain of metallo-dependent hydrolases"/>
    <property type="match status" value="1"/>
</dbReference>
<name>A0ABS9C756_9FLAO</name>
<dbReference type="Proteomes" id="UP001430374">
    <property type="component" value="Unassembled WGS sequence"/>
</dbReference>
<dbReference type="InterPro" id="IPR011059">
    <property type="entry name" value="Metal-dep_hydrolase_composite"/>
</dbReference>
<dbReference type="SUPFAM" id="SSF51556">
    <property type="entry name" value="Metallo-dependent hydrolases"/>
    <property type="match status" value="1"/>
</dbReference>
<keyword evidence="6" id="KW-0862">Zinc</keyword>
<feature type="domain" description="Amidohydrolase-related" evidence="9">
    <location>
        <begin position="68"/>
        <end position="406"/>
    </location>
</feature>
<dbReference type="InterPro" id="IPR006680">
    <property type="entry name" value="Amidohydro-rel"/>
</dbReference>
<evidence type="ECO:0000256" key="8">
    <source>
        <dbReference type="NCBIfam" id="TIGR01224"/>
    </source>
</evidence>
<evidence type="ECO:0000256" key="4">
    <source>
        <dbReference type="ARBA" id="ARBA00022801"/>
    </source>
</evidence>
<organism evidence="10 11">
    <name type="scientific">Chryseobacterium indicum</name>
    <dbReference type="NCBI Taxonomy" id="2766954"/>
    <lineage>
        <taxon>Bacteria</taxon>
        <taxon>Pseudomonadati</taxon>
        <taxon>Bacteroidota</taxon>
        <taxon>Flavobacteriia</taxon>
        <taxon>Flavobacteriales</taxon>
        <taxon>Weeksellaceae</taxon>
        <taxon>Chryseobacterium group</taxon>
        <taxon>Chryseobacterium</taxon>
    </lineage>
</organism>
<evidence type="ECO:0000313" key="11">
    <source>
        <dbReference type="Proteomes" id="UP001430374"/>
    </source>
</evidence>
<dbReference type="GO" id="GO:0050480">
    <property type="term" value="F:imidazolonepropionase activity"/>
    <property type="evidence" value="ECO:0007669"/>
    <property type="project" value="UniProtKB-EC"/>
</dbReference>
<evidence type="ECO:0000256" key="7">
    <source>
        <dbReference type="ARBA" id="ARBA00023004"/>
    </source>
</evidence>
<reference evidence="10" key="1">
    <citation type="submission" date="2021-08" db="EMBL/GenBank/DDBJ databases">
        <title>Complete genome sequence of Chryseobacterium sp strain PS-8.</title>
        <authorList>
            <person name="Das S.K."/>
        </authorList>
    </citation>
    <scope>NUCLEOTIDE SEQUENCE</scope>
    <source>
        <strain evidence="10">PS-8</strain>
    </source>
</reference>
<dbReference type="Pfam" id="PF01979">
    <property type="entry name" value="Amidohydro_1"/>
    <property type="match status" value="1"/>
</dbReference>
<keyword evidence="11" id="KW-1185">Reference proteome</keyword>
<dbReference type="PANTHER" id="PTHR42752">
    <property type="entry name" value="IMIDAZOLONEPROPIONASE"/>
    <property type="match status" value="1"/>
</dbReference>
<dbReference type="PANTHER" id="PTHR42752:SF1">
    <property type="entry name" value="IMIDAZOLONEPROPIONASE-RELATED"/>
    <property type="match status" value="1"/>
</dbReference>
<evidence type="ECO:0000256" key="2">
    <source>
        <dbReference type="ARBA" id="ARBA00012864"/>
    </source>
</evidence>
<dbReference type="NCBIfam" id="TIGR01224">
    <property type="entry name" value="hutI"/>
    <property type="match status" value="1"/>
</dbReference>
<protein>
    <recommendedName>
        <fullName evidence="2 8">Imidazolonepropionase</fullName>
        <ecNumber evidence="2 8">3.5.2.7</ecNumber>
    </recommendedName>
</protein>
<keyword evidence="7" id="KW-0408">Iron</keyword>
<keyword evidence="5" id="KW-0369">Histidine metabolism</keyword>
<evidence type="ECO:0000256" key="5">
    <source>
        <dbReference type="ARBA" id="ARBA00022808"/>
    </source>
</evidence>
<comment type="caution">
    <text evidence="10">The sequence shown here is derived from an EMBL/GenBank/DDBJ whole genome shotgun (WGS) entry which is preliminary data.</text>
</comment>
<keyword evidence="4 10" id="KW-0378">Hydrolase</keyword>
<gene>
    <name evidence="10" type="primary">hutI</name>
    <name evidence="10" type="ORF">H9Q08_13930</name>
</gene>
<accession>A0ABS9C756</accession>
<dbReference type="RefSeq" id="WP_235131833.1">
    <property type="nucleotide sequence ID" value="NZ_JACSGT010000001.1"/>
</dbReference>
<evidence type="ECO:0000256" key="1">
    <source>
        <dbReference type="ARBA" id="ARBA00005023"/>
    </source>
</evidence>
<evidence type="ECO:0000313" key="10">
    <source>
        <dbReference type="EMBL" id="MCF2220390.1"/>
    </source>
</evidence>
<dbReference type="InterPro" id="IPR005920">
    <property type="entry name" value="HutI"/>
</dbReference>
<dbReference type="InterPro" id="IPR032466">
    <property type="entry name" value="Metal_Hydrolase"/>
</dbReference>
<proteinExistence type="predicted"/>
<comment type="pathway">
    <text evidence="1">Amino-acid degradation.</text>
</comment>
<dbReference type="Gene3D" id="3.20.20.140">
    <property type="entry name" value="Metal-dependent hydrolases"/>
    <property type="match status" value="1"/>
</dbReference>
<dbReference type="EMBL" id="JACSGT010000001">
    <property type="protein sequence ID" value="MCF2220390.1"/>
    <property type="molecule type" value="Genomic_DNA"/>
</dbReference>
<evidence type="ECO:0000256" key="3">
    <source>
        <dbReference type="ARBA" id="ARBA00022723"/>
    </source>
</evidence>
<keyword evidence="3" id="KW-0479">Metal-binding</keyword>